<evidence type="ECO:0000256" key="2">
    <source>
        <dbReference type="ARBA" id="ARBA00009477"/>
    </source>
</evidence>
<organism evidence="7 8">
    <name type="scientific">Clostridium aceticum</name>
    <dbReference type="NCBI Taxonomy" id="84022"/>
    <lineage>
        <taxon>Bacteria</taxon>
        <taxon>Bacillati</taxon>
        <taxon>Bacillota</taxon>
        <taxon>Clostridia</taxon>
        <taxon>Eubacteriales</taxon>
        <taxon>Clostridiaceae</taxon>
        <taxon>Clostridium</taxon>
    </lineage>
</organism>
<dbReference type="PATRIC" id="fig|84022.5.peg.2084"/>
<dbReference type="AlphaFoldDB" id="A0A0D8I9I7"/>
<dbReference type="Pfam" id="PF25990">
    <property type="entry name" value="Beta-barrel_YknX"/>
    <property type="match status" value="1"/>
</dbReference>
<dbReference type="Gene3D" id="6.20.50.140">
    <property type="match status" value="1"/>
</dbReference>
<dbReference type="InterPro" id="IPR050465">
    <property type="entry name" value="UPF0194_transport"/>
</dbReference>
<protein>
    <submittedName>
        <fullName evidence="7">Efflux transporter, RND family, MFP subunit</fullName>
    </submittedName>
</protein>
<dbReference type="RefSeq" id="WP_044826165.1">
    <property type="nucleotide sequence ID" value="NZ_CP009687.1"/>
</dbReference>
<dbReference type="Proteomes" id="UP000035704">
    <property type="component" value="Chromosome"/>
</dbReference>
<dbReference type="PANTHER" id="PTHR32347:SF14">
    <property type="entry name" value="EFFLUX SYSTEM COMPONENT YKNX-RELATED"/>
    <property type="match status" value="1"/>
</dbReference>
<dbReference type="InterPro" id="IPR058636">
    <property type="entry name" value="Beta-barrel_YknX"/>
</dbReference>
<dbReference type="Gene3D" id="2.40.50.100">
    <property type="match status" value="1"/>
</dbReference>
<evidence type="ECO:0000259" key="5">
    <source>
        <dbReference type="Pfam" id="PF25989"/>
    </source>
</evidence>
<comment type="subcellular location">
    <subcellularLocation>
        <location evidence="1">Cell envelope</location>
    </subcellularLocation>
</comment>
<dbReference type="NCBIfam" id="TIGR01730">
    <property type="entry name" value="RND_mfp"/>
    <property type="match status" value="1"/>
</dbReference>
<feature type="domain" description="CzcB-like barrel-sandwich hybrid" evidence="4">
    <location>
        <begin position="71"/>
        <end position="253"/>
    </location>
</feature>
<sequence>MSKTKWKKKMMIVVVAAVVMVAAIVTVTAMRGKEQRAFVDVFALQKGAIAVTVPANGVLEEVEKQTIYTETNVKVVSVEVKEGDFVKAGQVLATLDSEDLGNQLEIKKKMLGMEKIELAKLEGDQEEAVAEHRRRIERSFSLVEEAKASLERSKELYDHGAIPQQAYRDEERAYEDALRDYEEIKEKRVSAEFDIQRMQKKIAITELEIREIQEKMGKQQNKIISHIDGVVTAVHLEAGSIANPANPSFVISNTKDLRIEIKVSEYDIAKVALGQEVEIQTDAVADKTFRGVVEKIAPVARRESTGQTTETVIAVTIKVEETDDLLKPGFTVKTKIINQQQEDVLLVPFDTIMTEANGAKTVFVVEEDILHRVEIQTGIESDFEIEIIEGLEVDQKIVLNPSMDLQEGMKVLVNERK</sequence>
<evidence type="ECO:0000313" key="8">
    <source>
        <dbReference type="Proteomes" id="UP000035704"/>
    </source>
</evidence>
<dbReference type="InterPro" id="IPR058647">
    <property type="entry name" value="BSH_CzcB-like"/>
</dbReference>
<dbReference type="STRING" id="84022.CACET_c03350"/>
<dbReference type="EMBL" id="CP009687">
    <property type="protein sequence ID" value="AKL93851.1"/>
    <property type="molecule type" value="Genomic_DNA"/>
</dbReference>
<proteinExistence type="inferred from homology"/>
<keyword evidence="3" id="KW-0175">Coiled coil</keyword>
<dbReference type="InterPro" id="IPR058637">
    <property type="entry name" value="YknX-like_C"/>
</dbReference>
<dbReference type="InterPro" id="IPR006143">
    <property type="entry name" value="RND_pump_MFP"/>
</dbReference>
<evidence type="ECO:0000256" key="1">
    <source>
        <dbReference type="ARBA" id="ARBA00004196"/>
    </source>
</evidence>
<evidence type="ECO:0000313" key="7">
    <source>
        <dbReference type="EMBL" id="AKL93851.1"/>
    </source>
</evidence>
<comment type="similarity">
    <text evidence="2">Belongs to the membrane fusion protein (MFP) (TC 8.A.1) family.</text>
</comment>
<dbReference type="OrthoDB" id="9777308at2"/>
<dbReference type="Gene3D" id="2.40.30.170">
    <property type="match status" value="1"/>
</dbReference>
<reference evidence="7 8" key="1">
    <citation type="submission" date="2014-10" db="EMBL/GenBank/DDBJ databases">
        <title>Genome sequence of Clostridium aceticum DSM 1496.</title>
        <authorList>
            <person name="Poehlein A."/>
            <person name="Schiel-Bengelsdorf B."/>
            <person name="Gottschalk G."/>
            <person name="Duerre P."/>
            <person name="Daniel R."/>
        </authorList>
    </citation>
    <scope>NUCLEOTIDE SEQUENCE [LARGE SCALE GENOMIC DNA]</scope>
    <source>
        <strain evidence="7 8">DSM 1496</strain>
    </source>
</reference>
<accession>A0A0D8I9I7</accession>
<dbReference type="Pfam" id="PF25989">
    <property type="entry name" value="YknX_C"/>
    <property type="match status" value="1"/>
</dbReference>
<dbReference type="GO" id="GO:0022857">
    <property type="term" value="F:transmembrane transporter activity"/>
    <property type="evidence" value="ECO:0007669"/>
    <property type="project" value="InterPro"/>
</dbReference>
<evidence type="ECO:0000256" key="3">
    <source>
        <dbReference type="ARBA" id="ARBA00023054"/>
    </source>
</evidence>
<name>A0A0D8I9I7_9CLOT</name>
<feature type="domain" description="YknX-like beta-barrel" evidence="6">
    <location>
        <begin position="258"/>
        <end position="336"/>
    </location>
</feature>
<dbReference type="KEGG" id="cace:CACET_c03350"/>
<keyword evidence="8" id="KW-1185">Reference proteome</keyword>
<dbReference type="GO" id="GO:0030313">
    <property type="term" value="C:cell envelope"/>
    <property type="evidence" value="ECO:0007669"/>
    <property type="project" value="UniProtKB-SubCell"/>
</dbReference>
<gene>
    <name evidence="7" type="ORF">CACET_c03350</name>
</gene>
<dbReference type="GO" id="GO:0016020">
    <property type="term" value="C:membrane"/>
    <property type="evidence" value="ECO:0007669"/>
    <property type="project" value="InterPro"/>
</dbReference>
<dbReference type="PANTHER" id="PTHR32347">
    <property type="entry name" value="EFFLUX SYSTEM COMPONENT YKNX-RELATED"/>
    <property type="match status" value="1"/>
</dbReference>
<feature type="domain" description="YknX-like C-terminal permuted SH3-like" evidence="5">
    <location>
        <begin position="345"/>
        <end position="411"/>
    </location>
</feature>
<evidence type="ECO:0000259" key="4">
    <source>
        <dbReference type="Pfam" id="PF25973"/>
    </source>
</evidence>
<evidence type="ECO:0000259" key="6">
    <source>
        <dbReference type="Pfam" id="PF25990"/>
    </source>
</evidence>
<dbReference type="Pfam" id="PF25973">
    <property type="entry name" value="BSH_CzcB"/>
    <property type="match status" value="1"/>
</dbReference>